<evidence type="ECO:0000256" key="2">
    <source>
        <dbReference type="ARBA" id="ARBA00022741"/>
    </source>
</evidence>
<organism evidence="5 6">
    <name type="scientific">Nocardioides oceani</name>
    <dbReference type="NCBI Taxonomy" id="3058369"/>
    <lineage>
        <taxon>Bacteria</taxon>
        <taxon>Bacillati</taxon>
        <taxon>Actinomycetota</taxon>
        <taxon>Actinomycetes</taxon>
        <taxon>Propionibacteriales</taxon>
        <taxon>Nocardioidaceae</taxon>
        <taxon>Nocardioides</taxon>
    </lineage>
</organism>
<sequence>MAEQAPSASRSIAFEGVRHHFSVGGAAVPALGPVDFEIEPGELVTIAGPSGCGKTTLLRLLAGFLAPSEGTVSVAGRRVQGPAAERGVVFQQPTLFPWLSVRRNVELGPRLRGVGSAARHEVADQYLELVGLADVADHRPYELSGGMQQRCQIARVLANEPEIVLMDEPFGALDALTRERLQDELLAIWRATGRTILFITHSVDEAVFLGSRVLVMSPRPGRIVLDERAVFADRGERVPDEEVRALPAYVELREEVRRAIAA</sequence>
<name>A0ABT8FHK6_9ACTN</name>
<dbReference type="Pfam" id="PF00005">
    <property type="entry name" value="ABC_tran"/>
    <property type="match status" value="1"/>
</dbReference>
<evidence type="ECO:0000313" key="6">
    <source>
        <dbReference type="Proteomes" id="UP001168620"/>
    </source>
</evidence>
<dbReference type="RefSeq" id="WP_300953109.1">
    <property type="nucleotide sequence ID" value="NZ_JAUHJQ010000005.1"/>
</dbReference>
<dbReference type="CDD" id="cd03293">
    <property type="entry name" value="ABC_NrtD_SsuB_transporters"/>
    <property type="match status" value="1"/>
</dbReference>
<dbReference type="PANTHER" id="PTHR42788:SF13">
    <property type="entry name" value="ALIPHATIC SULFONATES IMPORT ATP-BINDING PROTEIN SSUB"/>
    <property type="match status" value="1"/>
</dbReference>
<dbReference type="InterPro" id="IPR003439">
    <property type="entry name" value="ABC_transporter-like_ATP-bd"/>
</dbReference>
<evidence type="ECO:0000313" key="5">
    <source>
        <dbReference type="EMBL" id="MDN4174010.1"/>
    </source>
</evidence>
<dbReference type="PANTHER" id="PTHR42788">
    <property type="entry name" value="TAURINE IMPORT ATP-BINDING PROTEIN-RELATED"/>
    <property type="match status" value="1"/>
</dbReference>
<keyword evidence="2" id="KW-0547">Nucleotide-binding</keyword>
<dbReference type="InterPro" id="IPR050166">
    <property type="entry name" value="ABC_transporter_ATP-bind"/>
</dbReference>
<keyword evidence="3 5" id="KW-0067">ATP-binding</keyword>
<protein>
    <submittedName>
        <fullName evidence="5">ABC transporter ATP-binding protein</fullName>
    </submittedName>
</protein>
<dbReference type="InterPro" id="IPR003593">
    <property type="entry name" value="AAA+_ATPase"/>
</dbReference>
<keyword evidence="1" id="KW-0813">Transport</keyword>
<proteinExistence type="predicted"/>
<dbReference type="GO" id="GO:0005524">
    <property type="term" value="F:ATP binding"/>
    <property type="evidence" value="ECO:0007669"/>
    <property type="project" value="UniProtKB-KW"/>
</dbReference>
<feature type="domain" description="ABC transporter" evidence="4">
    <location>
        <begin position="12"/>
        <end position="243"/>
    </location>
</feature>
<evidence type="ECO:0000259" key="4">
    <source>
        <dbReference type="PROSITE" id="PS50893"/>
    </source>
</evidence>
<dbReference type="SMART" id="SM00382">
    <property type="entry name" value="AAA"/>
    <property type="match status" value="1"/>
</dbReference>
<evidence type="ECO:0000256" key="3">
    <source>
        <dbReference type="ARBA" id="ARBA00022840"/>
    </source>
</evidence>
<comment type="caution">
    <text evidence="5">The sequence shown here is derived from an EMBL/GenBank/DDBJ whole genome shotgun (WGS) entry which is preliminary data.</text>
</comment>
<dbReference type="EMBL" id="JAUHJQ010000005">
    <property type="protein sequence ID" value="MDN4174010.1"/>
    <property type="molecule type" value="Genomic_DNA"/>
</dbReference>
<dbReference type="Gene3D" id="3.40.50.300">
    <property type="entry name" value="P-loop containing nucleotide triphosphate hydrolases"/>
    <property type="match status" value="1"/>
</dbReference>
<gene>
    <name evidence="5" type="ORF">QWY28_13700</name>
</gene>
<evidence type="ECO:0000256" key="1">
    <source>
        <dbReference type="ARBA" id="ARBA00022448"/>
    </source>
</evidence>
<dbReference type="PROSITE" id="PS50893">
    <property type="entry name" value="ABC_TRANSPORTER_2"/>
    <property type="match status" value="1"/>
</dbReference>
<dbReference type="Proteomes" id="UP001168620">
    <property type="component" value="Unassembled WGS sequence"/>
</dbReference>
<keyword evidence="6" id="KW-1185">Reference proteome</keyword>
<dbReference type="SUPFAM" id="SSF52540">
    <property type="entry name" value="P-loop containing nucleoside triphosphate hydrolases"/>
    <property type="match status" value="1"/>
</dbReference>
<accession>A0ABT8FHK6</accession>
<dbReference type="InterPro" id="IPR027417">
    <property type="entry name" value="P-loop_NTPase"/>
</dbReference>
<reference evidence="5" key="1">
    <citation type="submission" date="2023-06" db="EMBL/GenBank/DDBJ databases">
        <title>Draft genome sequence of Nocardioides sp. SOB77.</title>
        <authorList>
            <person name="Zhang G."/>
        </authorList>
    </citation>
    <scope>NUCLEOTIDE SEQUENCE</scope>
    <source>
        <strain evidence="5">SOB77</strain>
    </source>
</reference>